<name>A0A7Y4IQW3_MYXXA</name>
<feature type="region of interest" description="Disordered" evidence="2">
    <location>
        <begin position="134"/>
        <end position="175"/>
    </location>
</feature>
<dbReference type="RefSeq" id="WP_171445390.1">
    <property type="nucleotide sequence ID" value="NZ_JABFNT010000221.1"/>
</dbReference>
<feature type="transmembrane region" description="Helical" evidence="3">
    <location>
        <begin position="6"/>
        <end position="28"/>
    </location>
</feature>
<comment type="caution">
    <text evidence="4">The sequence shown here is derived from an EMBL/GenBank/DDBJ whole genome shotgun (WGS) entry which is preliminary data.</text>
</comment>
<evidence type="ECO:0000256" key="3">
    <source>
        <dbReference type="SAM" id="Phobius"/>
    </source>
</evidence>
<comment type="cofactor">
    <cofactor evidence="1">
        <name>FMN</name>
        <dbReference type="ChEBI" id="CHEBI:58210"/>
    </cofactor>
</comment>
<sequence length="175" mass="18678">MAIAKWGLLMLTLPLVLAVLVPIAVTLIEKRQARALQGLDPYVGPLTAEHGGAAVVYFSRSGNTALAARHIANRLGAQLFELDAPDYRLGLAGWANAMHDARGEEADITPREMDLSRFDQRSCEGPVAAGFCAGPWKAQHRSGRTRAHPRPSVLAQPEPPRRAGKSREAGQGGAG</sequence>
<dbReference type="GO" id="GO:0010181">
    <property type="term" value="F:FMN binding"/>
    <property type="evidence" value="ECO:0007669"/>
    <property type="project" value="InterPro"/>
</dbReference>
<reference evidence="4 5" key="1">
    <citation type="submission" date="2020-05" db="EMBL/GenBank/DDBJ databases">
        <authorList>
            <person name="Whitworth D."/>
        </authorList>
    </citation>
    <scope>NUCLEOTIDE SEQUENCE [LARGE SCALE GENOMIC DNA]</scope>
    <source>
        <strain evidence="4 5">AM005</strain>
    </source>
</reference>
<dbReference type="AlphaFoldDB" id="A0A7Y4IQW3"/>
<protein>
    <submittedName>
        <fullName evidence="4">Flavodoxin family protein</fullName>
    </submittedName>
</protein>
<keyword evidence="3" id="KW-0472">Membrane</keyword>
<keyword evidence="3" id="KW-1133">Transmembrane helix</keyword>
<dbReference type="SUPFAM" id="SSF52218">
    <property type="entry name" value="Flavoproteins"/>
    <property type="match status" value="1"/>
</dbReference>
<evidence type="ECO:0000256" key="1">
    <source>
        <dbReference type="ARBA" id="ARBA00001917"/>
    </source>
</evidence>
<dbReference type="InterPro" id="IPR001226">
    <property type="entry name" value="Flavodoxin_CS"/>
</dbReference>
<dbReference type="GO" id="GO:0009055">
    <property type="term" value="F:electron transfer activity"/>
    <property type="evidence" value="ECO:0007669"/>
    <property type="project" value="InterPro"/>
</dbReference>
<keyword evidence="3" id="KW-0812">Transmembrane</keyword>
<feature type="compositionally biased region" description="Basic and acidic residues" evidence="2">
    <location>
        <begin position="159"/>
        <end position="168"/>
    </location>
</feature>
<dbReference type="PROSITE" id="PS00201">
    <property type="entry name" value="FLAVODOXIN"/>
    <property type="match status" value="1"/>
</dbReference>
<feature type="compositionally biased region" description="Basic residues" evidence="2">
    <location>
        <begin position="138"/>
        <end position="149"/>
    </location>
</feature>
<organism evidence="4 5">
    <name type="scientific">Myxococcus xanthus</name>
    <dbReference type="NCBI Taxonomy" id="34"/>
    <lineage>
        <taxon>Bacteria</taxon>
        <taxon>Pseudomonadati</taxon>
        <taxon>Myxococcota</taxon>
        <taxon>Myxococcia</taxon>
        <taxon>Myxococcales</taxon>
        <taxon>Cystobacterineae</taxon>
        <taxon>Myxococcaceae</taxon>
        <taxon>Myxococcus</taxon>
    </lineage>
</organism>
<evidence type="ECO:0000313" key="5">
    <source>
        <dbReference type="Proteomes" id="UP000533080"/>
    </source>
</evidence>
<gene>
    <name evidence="4" type="ORF">HNV28_36035</name>
</gene>
<evidence type="ECO:0000256" key="2">
    <source>
        <dbReference type="SAM" id="MobiDB-lite"/>
    </source>
</evidence>
<dbReference type="Gene3D" id="3.40.50.360">
    <property type="match status" value="1"/>
</dbReference>
<proteinExistence type="predicted"/>
<dbReference type="InterPro" id="IPR029039">
    <property type="entry name" value="Flavoprotein-like_sf"/>
</dbReference>
<evidence type="ECO:0000313" key="4">
    <source>
        <dbReference type="EMBL" id="NOJ83659.1"/>
    </source>
</evidence>
<dbReference type="EMBL" id="JABFNT010000221">
    <property type="protein sequence ID" value="NOJ83659.1"/>
    <property type="molecule type" value="Genomic_DNA"/>
</dbReference>
<accession>A0A7Y4IQW3</accession>
<dbReference type="Proteomes" id="UP000533080">
    <property type="component" value="Unassembled WGS sequence"/>
</dbReference>